<dbReference type="AlphaFoldDB" id="B7KMX4"/>
<organism evidence="1 2">
    <name type="scientific">Gloeothece citriformis (strain PCC 7424)</name>
    <name type="common">Cyanothece sp. (strain PCC 7424)</name>
    <dbReference type="NCBI Taxonomy" id="65393"/>
    <lineage>
        <taxon>Bacteria</taxon>
        <taxon>Bacillati</taxon>
        <taxon>Cyanobacteriota</taxon>
        <taxon>Cyanophyceae</taxon>
        <taxon>Oscillatoriophycideae</taxon>
        <taxon>Chroococcales</taxon>
        <taxon>Aphanothecaceae</taxon>
        <taxon>Gloeothece</taxon>
        <taxon>Gloeothece citriformis</taxon>
    </lineage>
</organism>
<accession>B7KMX4</accession>
<dbReference type="KEGG" id="cyc:PCC7424_5583"/>
<dbReference type="HOGENOM" id="CLU_135519_0_0_3"/>
<proteinExistence type="predicted"/>
<keyword evidence="1" id="KW-0614">Plasmid</keyword>
<gene>
    <name evidence="1" type="ordered locus">PCC7424_5583</name>
</gene>
<evidence type="ECO:0000313" key="2">
    <source>
        <dbReference type="Proteomes" id="UP000002384"/>
    </source>
</evidence>
<dbReference type="EMBL" id="CP001295">
    <property type="protein sequence ID" value="ACK74146.1"/>
    <property type="molecule type" value="Genomic_DNA"/>
</dbReference>
<evidence type="ECO:0000313" key="1">
    <source>
        <dbReference type="EMBL" id="ACK74146.1"/>
    </source>
</evidence>
<dbReference type="RefSeq" id="WP_012599379.1">
    <property type="nucleotide sequence ID" value="NC_011732.1"/>
</dbReference>
<dbReference type="Proteomes" id="UP000002384">
    <property type="component" value="Plasmid pP742404"/>
</dbReference>
<reference evidence="1" key="1">
    <citation type="submission" date="2008-12" db="EMBL/GenBank/DDBJ databases">
        <title>Complete sequence of plasmid4 of Cyanothece sp. PCC 7424.</title>
        <authorList>
            <consortium name="US DOE Joint Genome Institute"/>
            <person name="Lucas S."/>
            <person name="Copeland A."/>
            <person name="Lapidus A."/>
            <person name="Glavina del Rio T."/>
            <person name="Dalin E."/>
            <person name="Tice H."/>
            <person name="Bruce D."/>
            <person name="Goodwin L."/>
            <person name="Pitluck S."/>
            <person name="Chertkov O."/>
            <person name="Brettin T."/>
            <person name="Detter J.C."/>
            <person name="Han C."/>
            <person name="Larimer F."/>
            <person name="Land M."/>
            <person name="Hauser L."/>
            <person name="Kyrpides N."/>
            <person name="Mikhailova N."/>
            <person name="Liberton M."/>
            <person name="Stoeckel J."/>
            <person name="Banerjee A."/>
            <person name="Singh A."/>
            <person name="Page L."/>
            <person name="Sato H."/>
            <person name="Zhao L."/>
            <person name="Sherman L."/>
            <person name="Pakrasi H."/>
            <person name="Richardson P."/>
        </authorList>
    </citation>
    <scope>NUCLEOTIDE SEQUENCE</scope>
    <source>
        <strain evidence="1">PCC 7424</strain>
        <plasmid evidence="1">pP742404</plasmid>
    </source>
</reference>
<evidence type="ECO:0008006" key="3">
    <source>
        <dbReference type="Google" id="ProtNLM"/>
    </source>
</evidence>
<dbReference type="Gene3D" id="3.90.70.10">
    <property type="entry name" value="Cysteine proteinases"/>
    <property type="match status" value="1"/>
</dbReference>
<dbReference type="OrthoDB" id="2664633at2"/>
<name>B7KMX4_GLOC7</name>
<keyword evidence="2" id="KW-1185">Reference proteome</keyword>
<geneLocation type="plasmid" evidence="1 2">
    <name>pP742404</name>
</geneLocation>
<protein>
    <recommendedName>
        <fullName evidence="3">Peptidase C39 domain-containing protein</fullName>
    </recommendedName>
</protein>
<sequence>MHPAWAGAGGNWPAIDEVFDPRVVQQQDKLACGAACGEMLLRDCGINITQGAIIDQTGVPITAALLAEVMNSFEPGNKRSWAGGLLEIPGATRADVMEVLNTTGSWIAMLWETGAKIGHMVIVDGVDLLEYVLIRDPWQGTRYKLRKEDFLQYWSDYGVYRRR</sequence>